<proteinExistence type="predicted"/>
<organism evidence="1 2">
    <name type="scientific">Campylobacter avium LMG 24591</name>
    <dbReference type="NCBI Taxonomy" id="522484"/>
    <lineage>
        <taxon>Bacteria</taxon>
        <taxon>Pseudomonadati</taxon>
        <taxon>Campylobacterota</taxon>
        <taxon>Epsilonproteobacteria</taxon>
        <taxon>Campylobacterales</taxon>
        <taxon>Campylobacteraceae</taxon>
        <taxon>Campylobacter</taxon>
    </lineage>
</organism>
<accession>A0A222MVW3</accession>
<dbReference type="EMBL" id="CP022347">
    <property type="protein sequence ID" value="ASQ30154.1"/>
    <property type="molecule type" value="Genomic_DNA"/>
</dbReference>
<dbReference type="OrthoDB" id="5360244at2"/>
<reference evidence="1 2" key="1">
    <citation type="submission" date="2017-07" db="EMBL/GenBank/DDBJ databases">
        <title>Analysis of two Campylobacter avium genomes and identification of a novel hippuricase gene.</title>
        <authorList>
            <person name="Miller W.G."/>
            <person name="Chapman M.H."/>
            <person name="Yee E."/>
            <person name="Revez J."/>
            <person name="Bono J.L."/>
            <person name="Rossi M."/>
        </authorList>
    </citation>
    <scope>NUCLEOTIDE SEQUENCE [LARGE SCALE GENOMIC DNA]</scope>
    <source>
        <strain evidence="1 2">LMG 24591</strain>
    </source>
</reference>
<dbReference type="AlphaFoldDB" id="A0A222MVW3"/>
<dbReference type="KEGG" id="cavi:CAV_0488"/>
<dbReference type="Proteomes" id="UP000201169">
    <property type="component" value="Chromosome"/>
</dbReference>
<keyword evidence="2" id="KW-1185">Reference proteome</keyword>
<evidence type="ECO:0008006" key="3">
    <source>
        <dbReference type="Google" id="ProtNLM"/>
    </source>
</evidence>
<evidence type="ECO:0000313" key="1">
    <source>
        <dbReference type="EMBL" id="ASQ30154.1"/>
    </source>
</evidence>
<evidence type="ECO:0000313" key="2">
    <source>
        <dbReference type="Proteomes" id="UP000201169"/>
    </source>
</evidence>
<name>A0A222MVW3_9BACT</name>
<dbReference type="RefSeq" id="WP_094324934.1">
    <property type="nucleotide sequence ID" value="NZ_CP022347.1"/>
</dbReference>
<protein>
    <recommendedName>
        <fullName evidence="3">Ferrochelatase</fullName>
    </recommendedName>
</protein>
<gene>
    <name evidence="1" type="ORF">CAV_0488</name>
</gene>
<sequence length="311" mass="35921">MNISNLIELTRAVVLNEGSISSVSSFALSLKELSKACAFFSNDELEIQLALQKGAFVIISENDVKITDKDVFFLKVDEIKLAVLRILRFISEEKGLNFILCSKMELNLCPAFSLNYLHGDIFLDFQTIMKARNDSFIYCDDELYLLKLCASYEVLRQATYKMIEQGSVFFTSLLCEGLYFKNLHFPFILAQNFANIASKLIQNKQEVVFKASYLNFFKIFFIDDEFKLCKFGTSNKALIVVFNELDFEFFKEGFKCVSGFKSALKNSLFCDFSYSKIEDLKYLDFRYCLLMQDLDELLECLVQNKTQEALF</sequence>